<keyword evidence="4" id="KW-1133">Transmembrane helix</keyword>
<organism evidence="8 9">
    <name type="scientific">Candidatus Geothrix skivensis</name>
    <dbReference type="NCBI Taxonomy" id="2954439"/>
    <lineage>
        <taxon>Bacteria</taxon>
        <taxon>Pseudomonadati</taxon>
        <taxon>Acidobacteriota</taxon>
        <taxon>Holophagae</taxon>
        <taxon>Holophagales</taxon>
        <taxon>Holophagaceae</taxon>
        <taxon>Geothrix</taxon>
    </lineage>
</organism>
<evidence type="ECO:0000313" key="9">
    <source>
        <dbReference type="Proteomes" id="UP000886657"/>
    </source>
</evidence>
<dbReference type="Proteomes" id="UP000886657">
    <property type="component" value="Unassembled WGS sequence"/>
</dbReference>
<proteinExistence type="predicted"/>
<evidence type="ECO:0000259" key="7">
    <source>
        <dbReference type="SMART" id="SM01049"/>
    </source>
</evidence>
<dbReference type="Pfam" id="PF17200">
    <property type="entry name" value="sCache_2"/>
    <property type="match status" value="1"/>
</dbReference>
<keyword evidence="2" id="KW-1003">Cell membrane</keyword>
<evidence type="ECO:0000256" key="6">
    <source>
        <dbReference type="SAM" id="SignalP"/>
    </source>
</evidence>
<keyword evidence="6" id="KW-0732">Signal</keyword>
<evidence type="ECO:0000256" key="5">
    <source>
        <dbReference type="ARBA" id="ARBA00023136"/>
    </source>
</evidence>
<comment type="subcellular location">
    <subcellularLocation>
        <location evidence="1">Cell membrane</location>
        <topology evidence="1">Multi-pass membrane protein</topology>
    </subcellularLocation>
</comment>
<keyword evidence="5" id="KW-0472">Membrane</keyword>
<dbReference type="SMART" id="SM01049">
    <property type="entry name" value="Cache_2"/>
    <property type="match status" value="1"/>
</dbReference>
<feature type="chain" id="PRO_5039249159" evidence="6">
    <location>
        <begin position="20"/>
        <end position="150"/>
    </location>
</feature>
<comment type="caution">
    <text evidence="8">The sequence shown here is derived from an EMBL/GenBank/DDBJ whole genome shotgun (WGS) entry which is preliminary data.</text>
</comment>
<dbReference type="GO" id="GO:0005886">
    <property type="term" value="C:plasma membrane"/>
    <property type="evidence" value="ECO:0007669"/>
    <property type="project" value="UniProtKB-SubCell"/>
</dbReference>
<evidence type="ECO:0000256" key="1">
    <source>
        <dbReference type="ARBA" id="ARBA00004651"/>
    </source>
</evidence>
<keyword evidence="3" id="KW-0812">Transmembrane</keyword>
<accession>A0A9D7XGU9</accession>
<evidence type="ECO:0000313" key="8">
    <source>
        <dbReference type="EMBL" id="MBK9795003.1"/>
    </source>
</evidence>
<dbReference type="AlphaFoldDB" id="A0A9D7XGU9"/>
<protein>
    <submittedName>
        <fullName evidence="8">Cache domain-containing protein</fullName>
    </submittedName>
</protein>
<dbReference type="EMBL" id="JADKIO010000002">
    <property type="protein sequence ID" value="MBK9795003.1"/>
    <property type="molecule type" value="Genomic_DNA"/>
</dbReference>
<evidence type="ECO:0000256" key="4">
    <source>
        <dbReference type="ARBA" id="ARBA00022989"/>
    </source>
</evidence>
<sequence length="150" mass="16713">MRRALILVPIALFSTVLVAQDTKEVETFVKEAVAFAKANPKQAFINEVMRPAGQFNVQKTKRLFLTVYDVEGKVIAHGKKAQEVGASQWEAKDKDGDFYIQDRIKLAKSKGGGWVEESKLNPANMKVQTKKTFIGFHAGMVICCGMYEAK</sequence>
<dbReference type="Gene3D" id="3.30.450.20">
    <property type="entry name" value="PAS domain"/>
    <property type="match status" value="1"/>
</dbReference>
<evidence type="ECO:0000256" key="2">
    <source>
        <dbReference type="ARBA" id="ARBA00022475"/>
    </source>
</evidence>
<feature type="domain" description="Single Cache" evidence="7">
    <location>
        <begin position="14"/>
        <end position="101"/>
    </location>
</feature>
<feature type="signal peptide" evidence="6">
    <location>
        <begin position="1"/>
        <end position="19"/>
    </location>
</feature>
<name>A0A9D7XGU9_9BACT</name>
<dbReference type="InterPro" id="IPR033480">
    <property type="entry name" value="sCache_2"/>
</dbReference>
<gene>
    <name evidence="8" type="ORF">IPP58_00640</name>
</gene>
<reference evidence="8" key="1">
    <citation type="submission" date="2020-10" db="EMBL/GenBank/DDBJ databases">
        <title>Connecting structure to function with the recovery of over 1000 high-quality activated sludge metagenome-assembled genomes encoding full-length rRNA genes using long-read sequencing.</title>
        <authorList>
            <person name="Singleton C.M."/>
            <person name="Petriglieri F."/>
            <person name="Kristensen J.M."/>
            <person name="Kirkegaard R.H."/>
            <person name="Michaelsen T.Y."/>
            <person name="Andersen M.H."/>
            <person name="Karst S.M."/>
            <person name="Dueholm M.S."/>
            <person name="Nielsen P.H."/>
            <person name="Albertsen M."/>
        </authorList>
    </citation>
    <scope>NUCLEOTIDE SEQUENCE</scope>
    <source>
        <strain evidence="8">Skiv_18-Q3-R9-52_MAXAC.067</strain>
    </source>
</reference>
<evidence type="ECO:0000256" key="3">
    <source>
        <dbReference type="ARBA" id="ARBA00022692"/>
    </source>
</evidence>